<sequence length="148" mass="17458">MNETIEFLKHYSPLISLFTFLAGLYFGNKQAIGRDRRKEFNDLAEPIIENFSEMQKWLERQTFTSAHLLPTSKIEKIKRRLSNRKLKQFERLLERYRASLQSIKESPEPAIHFGMSEAEEIAARSSWANHYPEAISIIAELNKFLRLR</sequence>
<reference evidence="2 3" key="1">
    <citation type="submission" date="2019-11" db="EMBL/GenBank/DDBJ databases">
        <title>The Phosphoenolpyruvate Phosphotransferase System Regulates Serratia proteamaculans 336X Biofilm Formation and Wheat Roots colonization.</title>
        <authorList>
            <person name="Liu F."/>
        </authorList>
    </citation>
    <scope>NUCLEOTIDE SEQUENCE [LARGE SCALE GENOMIC DNA]</scope>
    <source>
        <strain evidence="2 3">336X</strain>
    </source>
</reference>
<proteinExistence type="predicted"/>
<evidence type="ECO:0000313" key="2">
    <source>
        <dbReference type="EMBL" id="QGH59501.1"/>
    </source>
</evidence>
<feature type="transmembrane region" description="Helical" evidence="1">
    <location>
        <begin position="12"/>
        <end position="28"/>
    </location>
</feature>
<dbReference type="RefSeq" id="WP_153857218.1">
    <property type="nucleotide sequence ID" value="NZ_CP045913.1"/>
</dbReference>
<accession>A0A5Q2V7K0</accession>
<dbReference type="Proteomes" id="UP000381260">
    <property type="component" value="Chromosome"/>
</dbReference>
<gene>
    <name evidence="2" type="ORF">GHV41_00990</name>
</gene>
<keyword evidence="1" id="KW-0472">Membrane</keyword>
<keyword evidence="1" id="KW-1133">Transmembrane helix</keyword>
<protein>
    <submittedName>
        <fullName evidence="2">Uncharacterized protein</fullName>
    </submittedName>
</protein>
<keyword evidence="1" id="KW-0812">Transmembrane</keyword>
<dbReference type="EMBL" id="CP045913">
    <property type="protein sequence ID" value="QGH59501.1"/>
    <property type="molecule type" value="Genomic_DNA"/>
</dbReference>
<dbReference type="AlphaFoldDB" id="A0A5Q2V7K0"/>
<organism evidence="2 3">
    <name type="scientific">Serratia proteamaculans</name>
    <dbReference type="NCBI Taxonomy" id="28151"/>
    <lineage>
        <taxon>Bacteria</taxon>
        <taxon>Pseudomonadati</taxon>
        <taxon>Pseudomonadota</taxon>
        <taxon>Gammaproteobacteria</taxon>
        <taxon>Enterobacterales</taxon>
        <taxon>Yersiniaceae</taxon>
        <taxon>Serratia</taxon>
    </lineage>
</organism>
<name>A0A5Q2V7K0_SERPR</name>
<evidence type="ECO:0000313" key="3">
    <source>
        <dbReference type="Proteomes" id="UP000381260"/>
    </source>
</evidence>
<evidence type="ECO:0000256" key="1">
    <source>
        <dbReference type="SAM" id="Phobius"/>
    </source>
</evidence>